<dbReference type="GO" id="GO:0003677">
    <property type="term" value="F:DNA binding"/>
    <property type="evidence" value="ECO:0007669"/>
    <property type="project" value="UniProtKB-KW"/>
</dbReference>
<evidence type="ECO:0000313" key="3">
    <source>
        <dbReference type="Proteomes" id="UP000314294"/>
    </source>
</evidence>
<gene>
    <name evidence="2" type="primary">RFX2</name>
    <name evidence="2" type="ORF">EYF80_067659</name>
</gene>
<dbReference type="Proteomes" id="UP000314294">
    <property type="component" value="Unassembled WGS sequence"/>
</dbReference>
<sequence length="60" mass="6529">MVAATQASRTLTQAIRNFAKSLEGWLTNAMTSFPQEIIRTKVHATHARSPGTPGGKAWSF</sequence>
<reference evidence="2 3" key="1">
    <citation type="submission" date="2019-03" db="EMBL/GenBank/DDBJ databases">
        <title>First draft genome of Liparis tanakae, snailfish: a comprehensive survey of snailfish specific genes.</title>
        <authorList>
            <person name="Kim W."/>
            <person name="Song I."/>
            <person name="Jeong J.-H."/>
            <person name="Kim D."/>
            <person name="Kim S."/>
            <person name="Ryu S."/>
            <person name="Song J.Y."/>
            <person name="Lee S.K."/>
        </authorList>
    </citation>
    <scope>NUCLEOTIDE SEQUENCE [LARGE SCALE GENOMIC DNA]</scope>
    <source>
        <tissue evidence="2">Muscle</tissue>
    </source>
</reference>
<evidence type="ECO:0000259" key="1">
    <source>
        <dbReference type="Pfam" id="PF25340"/>
    </source>
</evidence>
<evidence type="ECO:0000313" key="2">
    <source>
        <dbReference type="EMBL" id="TNN22227.1"/>
    </source>
</evidence>
<dbReference type="EMBL" id="SRLO01023618">
    <property type="protein sequence ID" value="TNN22227.1"/>
    <property type="molecule type" value="Genomic_DNA"/>
</dbReference>
<dbReference type="AlphaFoldDB" id="A0A4Z2E0J2"/>
<feature type="domain" description="RFX1-4/6/8-like BCD" evidence="1">
    <location>
        <begin position="6"/>
        <end position="45"/>
    </location>
</feature>
<proteinExistence type="predicted"/>
<name>A0A4Z2E0J2_9TELE</name>
<dbReference type="OrthoDB" id="10056949at2759"/>
<dbReference type="InterPro" id="IPR057321">
    <property type="entry name" value="RFX1-4/6/8-like_BCD"/>
</dbReference>
<comment type="caution">
    <text evidence="2">The sequence shown here is derived from an EMBL/GenBank/DDBJ whole genome shotgun (WGS) entry which is preliminary data.</text>
</comment>
<dbReference type="Pfam" id="PF25340">
    <property type="entry name" value="BCD_RFX"/>
    <property type="match status" value="1"/>
</dbReference>
<accession>A0A4Z2E0J2</accession>
<organism evidence="2 3">
    <name type="scientific">Liparis tanakae</name>
    <name type="common">Tanaka's snailfish</name>
    <dbReference type="NCBI Taxonomy" id="230148"/>
    <lineage>
        <taxon>Eukaryota</taxon>
        <taxon>Metazoa</taxon>
        <taxon>Chordata</taxon>
        <taxon>Craniata</taxon>
        <taxon>Vertebrata</taxon>
        <taxon>Euteleostomi</taxon>
        <taxon>Actinopterygii</taxon>
        <taxon>Neopterygii</taxon>
        <taxon>Teleostei</taxon>
        <taxon>Neoteleostei</taxon>
        <taxon>Acanthomorphata</taxon>
        <taxon>Eupercaria</taxon>
        <taxon>Perciformes</taxon>
        <taxon>Cottioidei</taxon>
        <taxon>Cottales</taxon>
        <taxon>Liparidae</taxon>
        <taxon>Liparis</taxon>
    </lineage>
</organism>
<keyword evidence="2" id="KW-0238">DNA-binding</keyword>
<protein>
    <submittedName>
        <fullName evidence="2">DNA-binding protein RFX2</fullName>
    </submittedName>
</protein>
<keyword evidence="3" id="KW-1185">Reference proteome</keyword>